<evidence type="ECO:0000313" key="4">
    <source>
        <dbReference type="Proteomes" id="UP000182932"/>
    </source>
</evidence>
<dbReference type="AlphaFoldDB" id="A0A975ZNF0"/>
<feature type="region of interest" description="Disordered" evidence="1">
    <location>
        <begin position="814"/>
        <end position="842"/>
    </location>
</feature>
<feature type="compositionally biased region" description="Basic and acidic residues" evidence="1">
    <location>
        <begin position="221"/>
        <end position="248"/>
    </location>
</feature>
<sequence>MQIESISGGLGFLRAVPKLEGLPPGAERTVSFSQMFLTGRSAFADKEKGNAAAPGVGGTGAAPDRKGSDATAPEAAVAELAQPPSAKVSPPETIGPAPEGREIAADKADAKTVATLSAVPEAESSGSTWPLPADRPVQPEADFLADGNIAARRGGDGLSTQPPALLSGNGDAPDAKLLGPVEQTPKPRGQGADMDADTRMAMSRQPIEELKKNSESPTDSNWREKPDQAERAFRKIDPSETDSARGRVPDMIVRAAAVETRNSSRIAPLTSGKPAPHNWPGRSVGPEPAAAQPALADRRAAGEARAVTDTAMGAERAPRQMTAMPSEPLPIISEPSRKDARAASGRSAQASSSRPPREPTEVKSPPQQWLQPTDRQNTHVPPAGSSRSAQGAEMPDDSPGHRNPLSQEEAVLFPAATAEPKPNPGRGATDVSDPRYGYSTQNGSPRRAAVPALTIPSSEARSSEVKHPRSMRPAEPESTGDMSNFRRVRSPMMAAIGGSALSEGASGPPSANSARDLAGPRERPSTEMMAGAEGKTTAAGSSAEKSGAISRPPGDIPQPAAAPVKAAEANRGGGARFPANEYFFEPDHPRPKAVPRDVQTDGAQLHFRDRNPRLAAISADRATREQPAETEPMARESPDPGRAGRRAGRDVPTSAPMSGASGVVASLPWANSSGGAGTGDKFVARSAADPAAFPPRNGLSGPDETGEDARRPVTTGDPEVSTHRQRREPAPRGLDRMDATRPGISTGFDPLPDHVSTGLQNRGPDRGDEAEAPGDRLATGRGEFSGRPVAELIVRAGAGQVAASDERAALVSPAGFAPETPSAPQAESLLRQSGSQGPPTAHAAQTMAREIAQQMAPVVRAMPGEFTEITLRPEELGRVQMRMRGQEGQILLQVVTERPETHDLMRRHIDVVERAFRDLGYSEIAFEFSTSGQSKRQPWSEIPAGDPEVSPETAEAEDAAPGPETEGAAARLDIRV</sequence>
<feature type="compositionally biased region" description="Low complexity" evidence="1">
    <location>
        <begin position="342"/>
        <end position="354"/>
    </location>
</feature>
<evidence type="ECO:0000256" key="1">
    <source>
        <dbReference type="SAM" id="MobiDB-lite"/>
    </source>
</evidence>
<feature type="compositionally biased region" description="Low complexity" evidence="1">
    <location>
        <begin position="959"/>
        <end position="970"/>
    </location>
</feature>
<dbReference type="CDD" id="cd17470">
    <property type="entry name" value="T3SS_Flik_C"/>
    <property type="match status" value="1"/>
</dbReference>
<evidence type="ECO:0000313" key="3">
    <source>
        <dbReference type="EMBL" id="SEJ48387.1"/>
    </source>
</evidence>
<gene>
    <name evidence="3" type="ORF">SAMN04487940_106137</name>
</gene>
<reference evidence="3 4" key="1">
    <citation type="submission" date="2016-10" db="EMBL/GenBank/DDBJ databases">
        <authorList>
            <person name="Varghese N."/>
            <person name="Submissions S."/>
        </authorList>
    </citation>
    <scope>NUCLEOTIDE SEQUENCE [LARGE SCALE GENOMIC DNA]</scope>
    <source>
        <strain evidence="3 4">FF3</strain>
    </source>
</reference>
<comment type="caution">
    <text evidence="3">The sequence shown here is derived from an EMBL/GenBank/DDBJ whole genome shotgun (WGS) entry which is preliminary data.</text>
</comment>
<evidence type="ECO:0000259" key="2">
    <source>
        <dbReference type="Pfam" id="PF02120"/>
    </source>
</evidence>
<feature type="compositionally biased region" description="Basic and acidic residues" evidence="1">
    <location>
        <begin position="461"/>
        <end position="475"/>
    </location>
</feature>
<feature type="compositionally biased region" description="Basic and acidic residues" evidence="1">
    <location>
        <begin position="727"/>
        <end position="739"/>
    </location>
</feature>
<dbReference type="InterPro" id="IPR038610">
    <property type="entry name" value="FliK-like_C_sf"/>
</dbReference>
<feature type="region of interest" description="Disordered" evidence="1">
    <location>
        <begin position="262"/>
        <end position="783"/>
    </location>
</feature>
<feature type="compositionally biased region" description="Polar residues" evidence="1">
    <location>
        <begin position="365"/>
        <end position="389"/>
    </location>
</feature>
<feature type="compositionally biased region" description="Low complexity" evidence="1">
    <location>
        <begin position="325"/>
        <end position="334"/>
    </location>
</feature>
<feature type="region of interest" description="Disordered" evidence="1">
    <location>
        <begin position="930"/>
        <end position="976"/>
    </location>
</feature>
<feature type="compositionally biased region" description="Polar residues" evidence="1">
    <location>
        <begin position="822"/>
        <end position="838"/>
    </location>
</feature>
<keyword evidence="4" id="KW-1185">Reference proteome</keyword>
<feature type="compositionally biased region" description="Basic and acidic residues" evidence="1">
    <location>
        <begin position="585"/>
        <end position="599"/>
    </location>
</feature>
<feature type="region of interest" description="Disordered" evidence="1">
    <location>
        <begin position="44"/>
        <end position="250"/>
    </location>
</feature>
<proteinExistence type="predicted"/>
<dbReference type="Gene3D" id="3.30.750.140">
    <property type="match status" value="1"/>
</dbReference>
<accession>A0A975ZNF0</accession>
<dbReference type="RefSeq" id="WP_074836542.1">
    <property type="nucleotide sequence ID" value="NZ_FNYY01000006.1"/>
</dbReference>
<feature type="compositionally biased region" description="Low complexity" evidence="1">
    <location>
        <begin position="557"/>
        <end position="569"/>
    </location>
</feature>
<dbReference type="EMBL" id="FNYY01000006">
    <property type="protein sequence ID" value="SEJ48387.1"/>
    <property type="molecule type" value="Genomic_DNA"/>
</dbReference>
<organism evidence="3 4">
    <name type="scientific">Marinovum algicola</name>
    <dbReference type="NCBI Taxonomy" id="42444"/>
    <lineage>
        <taxon>Bacteria</taxon>
        <taxon>Pseudomonadati</taxon>
        <taxon>Pseudomonadota</taxon>
        <taxon>Alphaproteobacteria</taxon>
        <taxon>Rhodobacterales</taxon>
        <taxon>Roseobacteraceae</taxon>
        <taxon>Marinovum</taxon>
    </lineage>
</organism>
<protein>
    <submittedName>
        <fullName evidence="3">Hook-length control protein FliK</fullName>
    </submittedName>
</protein>
<feature type="compositionally biased region" description="Basic and acidic residues" evidence="1">
    <location>
        <begin position="99"/>
        <end position="110"/>
    </location>
</feature>
<dbReference type="Pfam" id="PF02120">
    <property type="entry name" value="Flg_hook"/>
    <property type="match status" value="1"/>
</dbReference>
<name>A0A975ZNF0_9RHOB</name>
<feature type="domain" description="Flagellar hook-length control protein-like C-terminal" evidence="2">
    <location>
        <begin position="867"/>
        <end position="935"/>
    </location>
</feature>
<dbReference type="GeneID" id="80818394"/>
<dbReference type="InterPro" id="IPR021136">
    <property type="entry name" value="Flagellar_hook_control-like_C"/>
</dbReference>
<feature type="compositionally biased region" description="Basic and acidic residues" evidence="1">
    <location>
        <begin position="621"/>
        <end position="639"/>
    </location>
</feature>
<dbReference type="Proteomes" id="UP000182932">
    <property type="component" value="Unassembled WGS sequence"/>
</dbReference>
<feature type="compositionally biased region" description="Low complexity" evidence="1">
    <location>
        <begin position="70"/>
        <end position="84"/>
    </location>
</feature>